<evidence type="ECO:0000256" key="3">
    <source>
        <dbReference type="PROSITE-ProRule" id="PRU00239"/>
    </source>
</evidence>
<dbReference type="Proteomes" id="UP000274131">
    <property type="component" value="Unassembled WGS sequence"/>
</dbReference>
<dbReference type="PANTHER" id="PTHR10183:SF433">
    <property type="entry name" value="CALPAIN-A-RELATED"/>
    <property type="match status" value="1"/>
</dbReference>
<proteinExistence type="inferred from homology"/>
<evidence type="ECO:0000256" key="1">
    <source>
        <dbReference type="ARBA" id="ARBA00007623"/>
    </source>
</evidence>
<dbReference type="PROSITE" id="PS50203">
    <property type="entry name" value="CALPAIN_CAT"/>
    <property type="match status" value="1"/>
</dbReference>
<organism evidence="7">
    <name type="scientific">Enterobius vermicularis</name>
    <name type="common">Human pinworm</name>
    <dbReference type="NCBI Taxonomy" id="51028"/>
    <lineage>
        <taxon>Eukaryota</taxon>
        <taxon>Metazoa</taxon>
        <taxon>Ecdysozoa</taxon>
        <taxon>Nematoda</taxon>
        <taxon>Chromadorea</taxon>
        <taxon>Rhabditida</taxon>
        <taxon>Spirurina</taxon>
        <taxon>Oxyuridomorpha</taxon>
        <taxon>Oxyuroidea</taxon>
        <taxon>Oxyuridae</taxon>
        <taxon>Enterobius</taxon>
    </lineage>
</organism>
<dbReference type="EMBL" id="UXUI01007476">
    <property type="protein sequence ID" value="VDD87795.1"/>
    <property type="molecule type" value="Genomic_DNA"/>
</dbReference>
<dbReference type="OrthoDB" id="424753at2759"/>
<evidence type="ECO:0000259" key="4">
    <source>
        <dbReference type="PROSITE" id="PS50203"/>
    </source>
</evidence>
<dbReference type="STRING" id="51028.A0A0N4V009"/>
<dbReference type="PANTHER" id="PTHR10183">
    <property type="entry name" value="CALPAIN"/>
    <property type="match status" value="1"/>
</dbReference>
<feature type="active site" evidence="2 3">
    <location>
        <position position="261"/>
    </location>
</feature>
<dbReference type="InterPro" id="IPR022684">
    <property type="entry name" value="Calpain_cysteine_protease"/>
</dbReference>
<keyword evidence="3" id="KW-0645">Protease</keyword>
<dbReference type="InterPro" id="IPR001300">
    <property type="entry name" value="Peptidase_C2_calpain_cat"/>
</dbReference>
<dbReference type="FunFam" id="3.90.70.10:FF:000114">
    <property type="entry name" value="Calpain a"/>
    <property type="match status" value="1"/>
</dbReference>
<sequence length="495" mass="56814">MSENVAHRKVQCFLCNLHGNPKVGLNFEEERNRCVAEKKLFEDPEFPASDESLYMQKAGEQSSETEFQKTHRGYIWKRPGEIVEDPQFIVSGQSRFDVTQGALSDCCLSACASTLPLHEKLLHQVVPLNQGFKEGYAGKRIFHFQFWHYGEWVDVVIDDRLPTKNNHLAFMRSEDKNEFWSSLLEKAYAKLWGSYEAITDGCLADIMEDMTAGIVVNYTISEYDRTTLRKIAKKAFAMRSLITCGIDRSKGNSGNELVPNHAYGITGFETVQYFGREVFLVRLRNPWGNAIQWKGPFGDKAAEWDYVSEDDKERLLVVKDDGEFWMVWDDFMRQFSTMHICMLGQESVREDQGLSDKNSNETRGWQYVEIHGEWSAEKGVAGGLKSGNFTCNPQYSIRIPDDGDEETSLIIEVMQKHEKETKGTFVKRIGFAMLSRNRDLKRVSEDDILQDTAWVTVKHITIHSGDYCLIVSTENGNQNGEFILRLLFDRKIDVM</sequence>
<reference evidence="7" key="1">
    <citation type="submission" date="2017-02" db="UniProtKB">
        <authorList>
            <consortium name="WormBaseParasite"/>
        </authorList>
    </citation>
    <scope>IDENTIFICATION</scope>
</reference>
<feature type="domain" description="Calpain catalytic" evidence="4">
    <location>
        <begin position="40"/>
        <end position="344"/>
    </location>
</feature>
<evidence type="ECO:0000313" key="6">
    <source>
        <dbReference type="Proteomes" id="UP000274131"/>
    </source>
</evidence>
<keyword evidence="3" id="KW-0788">Thiol protease</keyword>
<comment type="similarity">
    <text evidence="1">Belongs to the peptidase C2 family.</text>
</comment>
<dbReference type="InterPro" id="IPR022682">
    <property type="entry name" value="Calpain_domain_III"/>
</dbReference>
<evidence type="ECO:0000313" key="7">
    <source>
        <dbReference type="WBParaSite" id="EVEC_0000323001-mRNA-1"/>
    </source>
</evidence>
<dbReference type="SUPFAM" id="SSF54001">
    <property type="entry name" value="Cysteine proteinases"/>
    <property type="match status" value="1"/>
</dbReference>
<protein>
    <submittedName>
        <fullName evidence="7">Calpain catalytic domain-containing protein</fullName>
    </submittedName>
</protein>
<feature type="active site" evidence="2 3">
    <location>
        <position position="285"/>
    </location>
</feature>
<keyword evidence="6" id="KW-1185">Reference proteome</keyword>
<gene>
    <name evidence="5" type="ORF">EVEC_LOCUS2938</name>
</gene>
<dbReference type="SUPFAM" id="SSF49758">
    <property type="entry name" value="Calpain large subunit, middle domain (domain III)"/>
    <property type="match status" value="1"/>
</dbReference>
<dbReference type="Pfam" id="PF01067">
    <property type="entry name" value="Calpain_III"/>
    <property type="match status" value="1"/>
</dbReference>
<dbReference type="SMART" id="SM00230">
    <property type="entry name" value="CysPc"/>
    <property type="match status" value="1"/>
</dbReference>
<reference evidence="5 6" key="2">
    <citation type="submission" date="2018-10" db="EMBL/GenBank/DDBJ databases">
        <authorList>
            <consortium name="Pathogen Informatics"/>
        </authorList>
    </citation>
    <scope>NUCLEOTIDE SEQUENCE [LARGE SCALE GENOMIC DNA]</scope>
</reference>
<dbReference type="GO" id="GO:0004198">
    <property type="term" value="F:calcium-dependent cysteine-type endopeptidase activity"/>
    <property type="evidence" value="ECO:0007669"/>
    <property type="project" value="InterPro"/>
</dbReference>
<dbReference type="GO" id="GO:0006508">
    <property type="term" value="P:proteolysis"/>
    <property type="evidence" value="ECO:0007669"/>
    <property type="project" value="UniProtKB-KW"/>
</dbReference>
<dbReference type="Gene3D" id="2.60.120.380">
    <property type="match status" value="1"/>
</dbReference>
<dbReference type="PRINTS" id="PR00704">
    <property type="entry name" value="CALPAIN"/>
</dbReference>
<dbReference type="WBParaSite" id="EVEC_0000323001-mRNA-1">
    <property type="protein sequence ID" value="EVEC_0000323001-mRNA-1"/>
    <property type="gene ID" value="EVEC_0000323001"/>
</dbReference>
<dbReference type="InterPro" id="IPR022683">
    <property type="entry name" value="Calpain_III"/>
</dbReference>
<dbReference type="Gene3D" id="3.90.70.10">
    <property type="entry name" value="Cysteine proteinases"/>
    <property type="match status" value="1"/>
</dbReference>
<dbReference type="InterPro" id="IPR036213">
    <property type="entry name" value="Calpain_III_sf"/>
</dbReference>
<dbReference type="SMART" id="SM00720">
    <property type="entry name" value="calpain_III"/>
    <property type="match status" value="1"/>
</dbReference>
<feature type="active site" evidence="2 3">
    <location>
        <position position="106"/>
    </location>
</feature>
<dbReference type="GO" id="GO:0005737">
    <property type="term" value="C:cytoplasm"/>
    <property type="evidence" value="ECO:0007669"/>
    <property type="project" value="TreeGrafter"/>
</dbReference>
<name>A0A0N4V009_ENTVE</name>
<evidence type="ECO:0000256" key="2">
    <source>
        <dbReference type="PIRSR" id="PIRSR622684-1"/>
    </source>
</evidence>
<dbReference type="InterPro" id="IPR038765">
    <property type="entry name" value="Papain-like_cys_pep_sf"/>
</dbReference>
<dbReference type="AlphaFoldDB" id="A0A0N4V009"/>
<evidence type="ECO:0000313" key="5">
    <source>
        <dbReference type="EMBL" id="VDD87795.1"/>
    </source>
</evidence>
<accession>A0A0N4V009</accession>
<dbReference type="CDD" id="cd00044">
    <property type="entry name" value="CysPc"/>
    <property type="match status" value="1"/>
</dbReference>
<keyword evidence="3" id="KW-0378">Hydrolase</keyword>
<dbReference type="Pfam" id="PF00648">
    <property type="entry name" value="Peptidase_C2"/>
    <property type="match status" value="1"/>
</dbReference>